<dbReference type="InParanoid" id="K5WQ79"/>
<feature type="binding site" evidence="6">
    <location>
        <position position="188"/>
    </location>
    <ligand>
        <name>FAD</name>
        <dbReference type="ChEBI" id="CHEBI:57692"/>
    </ligand>
</feature>
<evidence type="ECO:0000256" key="3">
    <source>
        <dbReference type="ARBA" id="ARBA00022630"/>
    </source>
</evidence>
<dbReference type="PANTHER" id="PTHR11530:SF30">
    <property type="entry name" value="FAD DEPENDENT OXIDOREDUCTASE DOMAIN-CONTAINING PROTEIN"/>
    <property type="match status" value="1"/>
</dbReference>
<dbReference type="HOGENOM" id="CLU_034311_1_0_1"/>
<dbReference type="Gene3D" id="3.30.9.10">
    <property type="entry name" value="D-Amino Acid Oxidase, subunit A, domain 2"/>
    <property type="match status" value="1"/>
</dbReference>
<keyword evidence="4 6" id="KW-0274">FAD</keyword>
<dbReference type="Gene3D" id="3.40.50.720">
    <property type="entry name" value="NAD(P)-binding Rossmann-like Domain"/>
    <property type="match status" value="1"/>
</dbReference>
<feature type="binding site" evidence="6">
    <location>
        <position position="298"/>
    </location>
    <ligand>
        <name>D-dopa</name>
        <dbReference type="ChEBI" id="CHEBI:149689"/>
    </ligand>
</feature>
<dbReference type="InterPro" id="IPR006076">
    <property type="entry name" value="FAD-dep_OxRdtase"/>
</dbReference>
<dbReference type="InterPro" id="IPR023209">
    <property type="entry name" value="DAO"/>
</dbReference>
<comment type="cofactor">
    <cofactor evidence="1 6">
        <name>FAD</name>
        <dbReference type="ChEBI" id="CHEBI:57692"/>
    </cofactor>
</comment>
<dbReference type="STRING" id="650164.K5WQ79"/>
<accession>K5WQ79</accession>
<evidence type="ECO:0000256" key="2">
    <source>
        <dbReference type="ARBA" id="ARBA00006730"/>
    </source>
</evidence>
<dbReference type="RefSeq" id="XP_007389606.1">
    <property type="nucleotide sequence ID" value="XM_007389544.1"/>
</dbReference>
<dbReference type="Proteomes" id="UP000008370">
    <property type="component" value="Unassembled WGS sequence"/>
</dbReference>
<proteinExistence type="inferred from homology"/>
<dbReference type="OrthoDB" id="2015447at2759"/>
<evidence type="ECO:0000256" key="4">
    <source>
        <dbReference type="ARBA" id="ARBA00022827"/>
    </source>
</evidence>
<dbReference type="GeneID" id="18914281"/>
<sequence length="368" mass="40593">MSQTDESVPHVVILGAGVIGLSTAHVLSEKYPSYKFTVVARDLPEDVDLNSQAWASPWAGANWSPIGGYEEKKYKRELITFNKLWDMISSGLIRTLPSRICYAEPVNDAKFWYKDIVRDFRILDEEEVPSGAVAGVAFTTVSLNPQLYLLWLRNELNARGVIFLRKRLYSIQEAAEIAGPQGVVINATALGARSLIGVEDTAVYPIRGQTILAYAPGVQEFLAHPLGLSSVPTGEATYMIPRPAPHGHVLLGGTFQEDNWNLSVDFDTARDIWRRCLQLAPALNDPETRILGHNVGLRPARRGGARIEAQWYSLPLESEFLPPPAEGAEKYDFLVIHAYGFGAAGYQGSWGAAEEVAEIFAEHFKLVA</sequence>
<protein>
    <recommendedName>
        <fullName evidence="7">FAD dependent oxidoreductase domain-containing protein</fullName>
    </recommendedName>
</protein>
<dbReference type="KEGG" id="pco:PHACADRAFT_24819"/>
<dbReference type="PROSITE" id="PS00677">
    <property type="entry name" value="DAO"/>
    <property type="match status" value="1"/>
</dbReference>
<dbReference type="GO" id="GO:0019478">
    <property type="term" value="P:D-amino acid catabolic process"/>
    <property type="evidence" value="ECO:0007669"/>
    <property type="project" value="TreeGrafter"/>
</dbReference>
<evidence type="ECO:0000256" key="1">
    <source>
        <dbReference type="ARBA" id="ARBA00001974"/>
    </source>
</evidence>
<keyword evidence="3" id="KW-0285">Flavoprotein</keyword>
<dbReference type="EMBL" id="JH930468">
    <property type="protein sequence ID" value="EKM61635.1"/>
    <property type="molecule type" value="Genomic_DNA"/>
</dbReference>
<dbReference type="AlphaFoldDB" id="K5WQ79"/>
<dbReference type="SUPFAM" id="SSF51971">
    <property type="entry name" value="Nucleotide-binding domain"/>
    <property type="match status" value="1"/>
</dbReference>
<organism evidence="8 9">
    <name type="scientific">Phanerochaete carnosa (strain HHB-10118-sp)</name>
    <name type="common">White-rot fungus</name>
    <name type="synonym">Peniophora carnosa</name>
    <dbReference type="NCBI Taxonomy" id="650164"/>
    <lineage>
        <taxon>Eukaryota</taxon>
        <taxon>Fungi</taxon>
        <taxon>Dikarya</taxon>
        <taxon>Basidiomycota</taxon>
        <taxon>Agaricomycotina</taxon>
        <taxon>Agaricomycetes</taxon>
        <taxon>Polyporales</taxon>
        <taxon>Phanerochaetaceae</taxon>
        <taxon>Phanerochaete</taxon>
    </lineage>
</organism>
<evidence type="ECO:0000256" key="5">
    <source>
        <dbReference type="ARBA" id="ARBA00023002"/>
    </source>
</evidence>
<dbReference type="SUPFAM" id="SSF54373">
    <property type="entry name" value="FAD-linked reductases, C-terminal domain"/>
    <property type="match status" value="1"/>
</dbReference>
<dbReference type="Pfam" id="PF01266">
    <property type="entry name" value="DAO"/>
    <property type="match status" value="1"/>
</dbReference>
<evidence type="ECO:0000259" key="7">
    <source>
        <dbReference type="Pfam" id="PF01266"/>
    </source>
</evidence>
<comment type="similarity">
    <text evidence="2">Belongs to the DAMOX/DASOX family.</text>
</comment>
<dbReference type="FunCoup" id="K5WQ79">
    <property type="interactions" value="57"/>
</dbReference>
<gene>
    <name evidence="8" type="ORF">PHACADRAFT_24819</name>
</gene>
<evidence type="ECO:0000256" key="6">
    <source>
        <dbReference type="PIRSR" id="PIRSR000189-1"/>
    </source>
</evidence>
<dbReference type="GO" id="GO:0003884">
    <property type="term" value="F:D-amino-acid oxidase activity"/>
    <property type="evidence" value="ECO:0007669"/>
    <property type="project" value="InterPro"/>
</dbReference>
<evidence type="ECO:0000313" key="9">
    <source>
        <dbReference type="Proteomes" id="UP000008370"/>
    </source>
</evidence>
<feature type="binding site" evidence="6">
    <location>
        <position position="238"/>
    </location>
    <ligand>
        <name>D-dopa</name>
        <dbReference type="ChEBI" id="CHEBI:149689"/>
    </ligand>
</feature>
<dbReference type="PANTHER" id="PTHR11530">
    <property type="entry name" value="D-AMINO ACID OXIDASE"/>
    <property type="match status" value="1"/>
</dbReference>
<name>K5WQ79_PHACS</name>
<dbReference type="PIRSF" id="PIRSF000189">
    <property type="entry name" value="D-aa_oxidase"/>
    <property type="match status" value="1"/>
</dbReference>
<feature type="domain" description="FAD dependent oxidoreductase" evidence="7">
    <location>
        <begin position="10"/>
        <end position="358"/>
    </location>
</feature>
<reference evidence="8 9" key="1">
    <citation type="journal article" date="2012" name="BMC Genomics">
        <title>Comparative genomics of the white-rot fungi, Phanerochaete carnosa and P. chrysosporium, to elucidate the genetic basis of the distinct wood types they colonize.</title>
        <authorList>
            <person name="Suzuki H."/>
            <person name="MacDonald J."/>
            <person name="Syed K."/>
            <person name="Salamov A."/>
            <person name="Hori C."/>
            <person name="Aerts A."/>
            <person name="Henrissat B."/>
            <person name="Wiebenga A."/>
            <person name="vanKuyk P.A."/>
            <person name="Barry K."/>
            <person name="Lindquist E."/>
            <person name="LaButti K."/>
            <person name="Lapidus A."/>
            <person name="Lucas S."/>
            <person name="Coutinho P."/>
            <person name="Gong Y."/>
            <person name="Samejima M."/>
            <person name="Mahadevan R."/>
            <person name="Abou-Zaid M."/>
            <person name="de Vries R.P."/>
            <person name="Igarashi K."/>
            <person name="Yadav J.S."/>
            <person name="Grigoriev I.V."/>
            <person name="Master E.R."/>
        </authorList>
    </citation>
    <scope>NUCLEOTIDE SEQUENCE [LARGE SCALE GENOMIC DNA]</scope>
    <source>
        <strain evidence="8 9">HHB-10118-sp</strain>
    </source>
</reference>
<keyword evidence="5" id="KW-0560">Oxidoreductase</keyword>
<keyword evidence="9" id="KW-1185">Reference proteome</keyword>
<dbReference type="GO" id="GO:0005737">
    <property type="term" value="C:cytoplasm"/>
    <property type="evidence" value="ECO:0007669"/>
    <property type="project" value="TreeGrafter"/>
</dbReference>
<dbReference type="GO" id="GO:0071949">
    <property type="term" value="F:FAD binding"/>
    <property type="evidence" value="ECO:0007669"/>
    <property type="project" value="InterPro"/>
</dbReference>
<dbReference type="InterPro" id="IPR006181">
    <property type="entry name" value="D-amino_acid_oxidase_CS"/>
</dbReference>
<evidence type="ECO:0000313" key="8">
    <source>
        <dbReference type="EMBL" id="EKM61635.1"/>
    </source>
</evidence>